<keyword evidence="1" id="KW-1133">Transmembrane helix</keyword>
<dbReference type="Pfam" id="PF06197">
    <property type="entry name" value="DUF998"/>
    <property type="match status" value="1"/>
</dbReference>
<evidence type="ECO:0000313" key="3">
    <source>
        <dbReference type="Proteomes" id="UP001596353"/>
    </source>
</evidence>
<dbReference type="EMBL" id="JBHSWG010000003">
    <property type="protein sequence ID" value="MFC6761520.1"/>
    <property type="molecule type" value="Genomic_DNA"/>
</dbReference>
<proteinExistence type="predicted"/>
<feature type="transmembrane region" description="Helical" evidence="1">
    <location>
        <begin position="59"/>
        <end position="76"/>
    </location>
</feature>
<comment type="caution">
    <text evidence="2">The sequence shown here is derived from an EMBL/GenBank/DDBJ whole genome shotgun (WGS) entry which is preliminary data.</text>
</comment>
<dbReference type="InterPro" id="IPR009339">
    <property type="entry name" value="DUF998"/>
</dbReference>
<sequence length="114" mass="12381">MVLTTCTTAPPRAFNRKSDALIVATGAAILCLMVLHVLRRDVDPTWDFISDYMLGDWGWLMRTSFAAMALALGVSARMGTVDCFRPAWSGRVRHADCGAFPAGSHRHTAGGAER</sequence>
<evidence type="ECO:0000313" key="2">
    <source>
        <dbReference type="EMBL" id="MFC6761520.1"/>
    </source>
</evidence>
<gene>
    <name evidence="2" type="ORF">ACFQFQ_22005</name>
</gene>
<accession>A0ABW2B717</accession>
<keyword evidence="1" id="KW-0472">Membrane</keyword>
<feature type="transmembrane region" description="Helical" evidence="1">
    <location>
        <begin position="20"/>
        <end position="39"/>
    </location>
</feature>
<keyword evidence="1" id="KW-0812">Transmembrane</keyword>
<dbReference type="Proteomes" id="UP001596353">
    <property type="component" value="Unassembled WGS sequence"/>
</dbReference>
<evidence type="ECO:0000256" key="1">
    <source>
        <dbReference type="SAM" id="Phobius"/>
    </source>
</evidence>
<name>A0ABW2B717_9RHOB</name>
<organism evidence="2 3">
    <name type="scientific">Sulfitobacter porphyrae</name>
    <dbReference type="NCBI Taxonomy" id="1246864"/>
    <lineage>
        <taxon>Bacteria</taxon>
        <taxon>Pseudomonadati</taxon>
        <taxon>Pseudomonadota</taxon>
        <taxon>Alphaproteobacteria</taxon>
        <taxon>Rhodobacterales</taxon>
        <taxon>Roseobacteraceae</taxon>
        <taxon>Sulfitobacter</taxon>
    </lineage>
</organism>
<keyword evidence="3" id="KW-1185">Reference proteome</keyword>
<reference evidence="3" key="1">
    <citation type="journal article" date="2019" name="Int. J. Syst. Evol. Microbiol.">
        <title>The Global Catalogue of Microorganisms (GCM) 10K type strain sequencing project: providing services to taxonomists for standard genome sequencing and annotation.</title>
        <authorList>
            <consortium name="The Broad Institute Genomics Platform"/>
            <consortium name="The Broad Institute Genome Sequencing Center for Infectious Disease"/>
            <person name="Wu L."/>
            <person name="Ma J."/>
        </authorList>
    </citation>
    <scope>NUCLEOTIDE SEQUENCE [LARGE SCALE GENOMIC DNA]</scope>
    <source>
        <strain evidence="3">CCUG 66188</strain>
    </source>
</reference>
<protein>
    <submittedName>
        <fullName evidence="2">DUF998 domain-containing protein</fullName>
    </submittedName>
</protein>